<keyword evidence="5" id="KW-1185">Reference proteome</keyword>
<dbReference type="InterPro" id="IPR025565">
    <property type="entry name" value="DUF4328"/>
</dbReference>
<accession>A0ABW1SDE8</accession>
<comment type="caution">
    <text evidence="4">The sequence shown here is derived from an EMBL/GenBank/DDBJ whole genome shotgun (WGS) entry which is preliminary data.</text>
</comment>
<keyword evidence="1" id="KW-0812">Transmembrane</keyword>
<protein>
    <submittedName>
        <fullName evidence="4">DUF4328 domain-containing protein</fullName>
    </submittedName>
</protein>
<dbReference type="InterPro" id="IPR025640">
    <property type="entry name" value="GYF_2"/>
</dbReference>
<keyword evidence="1" id="KW-1133">Transmembrane helix</keyword>
<feature type="domain" description="GYF" evidence="3">
    <location>
        <begin position="4"/>
        <end position="48"/>
    </location>
</feature>
<feature type="domain" description="DUF4328" evidence="2">
    <location>
        <begin position="136"/>
        <end position="225"/>
    </location>
</feature>
<evidence type="ECO:0000259" key="2">
    <source>
        <dbReference type="Pfam" id="PF14219"/>
    </source>
</evidence>
<name>A0ABW1SDE8_9PROT</name>
<feature type="transmembrane region" description="Helical" evidence="1">
    <location>
        <begin position="210"/>
        <end position="231"/>
    </location>
</feature>
<dbReference type="Pfam" id="PF14219">
    <property type="entry name" value="DUF4328"/>
    <property type="match status" value="1"/>
</dbReference>
<gene>
    <name evidence="4" type="ORF">ACFQDM_14520</name>
</gene>
<sequence length="282" mass="31729">MTNWFYRQNHQDLGPLPSEQLIALYQAGEITSKTLIRAADSPIWQQLNATDIGRAVGDFVETAETEDGEILTVNPSRVRPLKAGYYTLYAGLALYIAVAATSVMGTLAMQFGMFRSDAGQMSRFMLASAILPPAYAATFILSIFGYCGFVHQAMANLRHLGAREARMKPVMAWLWHFVPLFNLFKPFQAMRQIWFGSHHNAGRAEPPQGVLIAWWVFWIGSVFVVENFDLVFDRFTGDSSLMLYYVGSLGMIASAITLLIIVHRIYQLQSHEQTELTARVFD</sequence>
<evidence type="ECO:0000259" key="3">
    <source>
        <dbReference type="Pfam" id="PF14237"/>
    </source>
</evidence>
<evidence type="ECO:0000313" key="5">
    <source>
        <dbReference type="Proteomes" id="UP001596303"/>
    </source>
</evidence>
<reference evidence="5" key="1">
    <citation type="journal article" date="2019" name="Int. J. Syst. Evol. Microbiol.">
        <title>The Global Catalogue of Microorganisms (GCM) 10K type strain sequencing project: providing services to taxonomists for standard genome sequencing and annotation.</title>
        <authorList>
            <consortium name="The Broad Institute Genomics Platform"/>
            <consortium name="The Broad Institute Genome Sequencing Center for Infectious Disease"/>
            <person name="Wu L."/>
            <person name="Ma J."/>
        </authorList>
    </citation>
    <scope>NUCLEOTIDE SEQUENCE [LARGE SCALE GENOMIC DNA]</scope>
    <source>
        <strain evidence="5">CGMCC-1.15741</strain>
    </source>
</reference>
<dbReference type="RefSeq" id="WP_377380229.1">
    <property type="nucleotide sequence ID" value="NZ_JBHSSW010000028.1"/>
</dbReference>
<feature type="transmembrane region" description="Helical" evidence="1">
    <location>
        <begin position="86"/>
        <end position="112"/>
    </location>
</feature>
<keyword evidence="1" id="KW-0472">Membrane</keyword>
<feature type="transmembrane region" description="Helical" evidence="1">
    <location>
        <begin position="170"/>
        <end position="190"/>
    </location>
</feature>
<dbReference type="Proteomes" id="UP001596303">
    <property type="component" value="Unassembled WGS sequence"/>
</dbReference>
<proteinExistence type="predicted"/>
<feature type="transmembrane region" description="Helical" evidence="1">
    <location>
        <begin position="124"/>
        <end position="149"/>
    </location>
</feature>
<organism evidence="4 5">
    <name type="scientific">Ponticaulis profundi</name>
    <dbReference type="NCBI Taxonomy" id="2665222"/>
    <lineage>
        <taxon>Bacteria</taxon>
        <taxon>Pseudomonadati</taxon>
        <taxon>Pseudomonadota</taxon>
        <taxon>Alphaproteobacteria</taxon>
        <taxon>Hyphomonadales</taxon>
        <taxon>Hyphomonadaceae</taxon>
        <taxon>Ponticaulis</taxon>
    </lineage>
</organism>
<evidence type="ECO:0000313" key="4">
    <source>
        <dbReference type="EMBL" id="MFC6199297.1"/>
    </source>
</evidence>
<dbReference type="EMBL" id="JBHSSW010000028">
    <property type="protein sequence ID" value="MFC6199297.1"/>
    <property type="molecule type" value="Genomic_DNA"/>
</dbReference>
<dbReference type="Pfam" id="PF14237">
    <property type="entry name" value="GYF_2"/>
    <property type="match status" value="1"/>
</dbReference>
<feature type="transmembrane region" description="Helical" evidence="1">
    <location>
        <begin position="243"/>
        <end position="266"/>
    </location>
</feature>
<evidence type="ECO:0000256" key="1">
    <source>
        <dbReference type="SAM" id="Phobius"/>
    </source>
</evidence>